<dbReference type="EMBL" id="JBEZFP010000101">
    <property type="protein sequence ID" value="MEU8137840.1"/>
    <property type="molecule type" value="Genomic_DNA"/>
</dbReference>
<evidence type="ECO:0000313" key="1">
    <source>
        <dbReference type="EMBL" id="MEU8137840.1"/>
    </source>
</evidence>
<dbReference type="RefSeq" id="WP_358360323.1">
    <property type="nucleotide sequence ID" value="NZ_JBEZFP010000101.1"/>
</dbReference>
<sequence>MAMPIREIDAFAATCVKAGGDMGLETPAESGFGLIGVERRRQ</sequence>
<name>A0ABV3DQ26_9ACTN</name>
<evidence type="ECO:0000313" key="2">
    <source>
        <dbReference type="Proteomes" id="UP001551482"/>
    </source>
</evidence>
<gene>
    <name evidence="1" type="ORF">AB0C36_30555</name>
</gene>
<protein>
    <submittedName>
        <fullName evidence="1">Uncharacterized protein</fullName>
    </submittedName>
</protein>
<comment type="caution">
    <text evidence="1">The sequence shown here is derived from an EMBL/GenBank/DDBJ whole genome shotgun (WGS) entry which is preliminary data.</text>
</comment>
<keyword evidence="2" id="KW-1185">Reference proteome</keyword>
<organism evidence="1 2">
    <name type="scientific">Streptodolium elevatio</name>
    <dbReference type="NCBI Taxonomy" id="3157996"/>
    <lineage>
        <taxon>Bacteria</taxon>
        <taxon>Bacillati</taxon>
        <taxon>Actinomycetota</taxon>
        <taxon>Actinomycetes</taxon>
        <taxon>Kitasatosporales</taxon>
        <taxon>Streptomycetaceae</taxon>
        <taxon>Streptodolium</taxon>
    </lineage>
</organism>
<proteinExistence type="predicted"/>
<dbReference type="Proteomes" id="UP001551482">
    <property type="component" value="Unassembled WGS sequence"/>
</dbReference>
<reference evidence="1 2" key="1">
    <citation type="submission" date="2024-06" db="EMBL/GenBank/DDBJ databases">
        <title>The Natural Products Discovery Center: Release of the First 8490 Sequenced Strains for Exploring Actinobacteria Biosynthetic Diversity.</title>
        <authorList>
            <person name="Kalkreuter E."/>
            <person name="Kautsar S.A."/>
            <person name="Yang D."/>
            <person name="Bader C.D."/>
            <person name="Teijaro C.N."/>
            <person name="Fluegel L."/>
            <person name="Davis C.M."/>
            <person name="Simpson J.R."/>
            <person name="Lauterbach L."/>
            <person name="Steele A.D."/>
            <person name="Gui C."/>
            <person name="Meng S."/>
            <person name="Li G."/>
            <person name="Viehrig K."/>
            <person name="Ye F."/>
            <person name="Su P."/>
            <person name="Kiefer A.F."/>
            <person name="Nichols A."/>
            <person name="Cepeda A.J."/>
            <person name="Yan W."/>
            <person name="Fan B."/>
            <person name="Jiang Y."/>
            <person name="Adhikari A."/>
            <person name="Zheng C.-J."/>
            <person name="Schuster L."/>
            <person name="Cowan T.M."/>
            <person name="Smanski M.J."/>
            <person name="Chevrette M.G."/>
            <person name="De Carvalho L.P.S."/>
            <person name="Shen B."/>
        </authorList>
    </citation>
    <scope>NUCLEOTIDE SEQUENCE [LARGE SCALE GENOMIC DNA]</scope>
    <source>
        <strain evidence="1 2">NPDC048946</strain>
    </source>
</reference>
<accession>A0ABV3DQ26</accession>